<evidence type="ECO:0000313" key="2">
    <source>
        <dbReference type="Proteomes" id="UP001652628"/>
    </source>
</evidence>
<protein>
    <submittedName>
        <fullName evidence="3">Uncharacterized protein</fullName>
    </submittedName>
</protein>
<sequence length="116" mass="13761">MSTTDVTPLSSELPSCAAGFTWVILMNTCLPDLARTRRKKCAYGYYYHERFQKCMRRRYDKEQQPGVIRRWMTKTPKPMRTTRKHRLNNASPHDGNWWGYNAGYGKDQPYPNPRKK</sequence>
<dbReference type="AlphaFoldDB" id="A0AB39Z4Y7"/>
<dbReference type="GeneID" id="108009047"/>
<evidence type="ECO:0000256" key="1">
    <source>
        <dbReference type="SAM" id="MobiDB-lite"/>
    </source>
</evidence>
<dbReference type="RefSeq" id="XP_016928538.2">
    <property type="nucleotide sequence ID" value="XM_017073049.4"/>
</dbReference>
<dbReference type="Proteomes" id="UP001652628">
    <property type="component" value="Chromosome 2R"/>
</dbReference>
<organism evidence="2 3">
    <name type="scientific">Drosophila suzukii</name>
    <name type="common">Spotted-wing drosophila fruit fly</name>
    <dbReference type="NCBI Taxonomy" id="28584"/>
    <lineage>
        <taxon>Eukaryota</taxon>
        <taxon>Metazoa</taxon>
        <taxon>Ecdysozoa</taxon>
        <taxon>Arthropoda</taxon>
        <taxon>Hexapoda</taxon>
        <taxon>Insecta</taxon>
        <taxon>Pterygota</taxon>
        <taxon>Neoptera</taxon>
        <taxon>Endopterygota</taxon>
        <taxon>Diptera</taxon>
        <taxon>Brachycera</taxon>
        <taxon>Muscomorpha</taxon>
        <taxon>Ephydroidea</taxon>
        <taxon>Drosophilidae</taxon>
        <taxon>Drosophila</taxon>
        <taxon>Sophophora</taxon>
    </lineage>
</organism>
<name>A0AB39Z4Y7_DROSZ</name>
<reference evidence="3" key="1">
    <citation type="submission" date="2025-08" db="UniProtKB">
        <authorList>
            <consortium name="RefSeq"/>
        </authorList>
    </citation>
    <scope>IDENTIFICATION</scope>
</reference>
<accession>A0AB39Z4Y7</accession>
<keyword evidence="2" id="KW-1185">Reference proteome</keyword>
<gene>
    <name evidence="3" type="primary">LOC108009047</name>
</gene>
<proteinExistence type="predicted"/>
<feature type="region of interest" description="Disordered" evidence="1">
    <location>
        <begin position="73"/>
        <end position="116"/>
    </location>
</feature>
<evidence type="ECO:0000313" key="3">
    <source>
        <dbReference type="RefSeq" id="XP_016928538.2"/>
    </source>
</evidence>